<evidence type="ECO:0000313" key="1">
    <source>
        <dbReference type="EMBL" id="KKN60093.1"/>
    </source>
</evidence>
<proteinExistence type="predicted"/>
<protein>
    <submittedName>
        <fullName evidence="1">Uncharacterized protein</fullName>
    </submittedName>
</protein>
<dbReference type="AlphaFoldDB" id="A0A0F9V2I5"/>
<reference evidence="1" key="1">
    <citation type="journal article" date="2015" name="Nature">
        <title>Complex archaea that bridge the gap between prokaryotes and eukaryotes.</title>
        <authorList>
            <person name="Spang A."/>
            <person name="Saw J.H."/>
            <person name="Jorgensen S.L."/>
            <person name="Zaremba-Niedzwiedzka K."/>
            <person name="Martijn J."/>
            <person name="Lind A.E."/>
            <person name="van Eijk R."/>
            <person name="Schleper C."/>
            <person name="Guy L."/>
            <person name="Ettema T.J."/>
        </authorList>
    </citation>
    <scope>NUCLEOTIDE SEQUENCE</scope>
</reference>
<dbReference type="EMBL" id="LAZR01000705">
    <property type="protein sequence ID" value="KKN60093.1"/>
    <property type="molecule type" value="Genomic_DNA"/>
</dbReference>
<accession>A0A0F9V2I5</accession>
<name>A0A0F9V2I5_9ZZZZ</name>
<sequence>MIEFNFINYRLQIVVTKLDDTGRASVTLDDKNGQACKLILSPENANTLGSLLEGMNKPYPKFRR</sequence>
<gene>
    <name evidence="1" type="ORF">LCGC14_0535620</name>
</gene>
<organism evidence="1">
    <name type="scientific">marine sediment metagenome</name>
    <dbReference type="NCBI Taxonomy" id="412755"/>
    <lineage>
        <taxon>unclassified sequences</taxon>
        <taxon>metagenomes</taxon>
        <taxon>ecological metagenomes</taxon>
    </lineage>
</organism>
<comment type="caution">
    <text evidence="1">The sequence shown here is derived from an EMBL/GenBank/DDBJ whole genome shotgun (WGS) entry which is preliminary data.</text>
</comment>